<dbReference type="EMBL" id="JAYKBV010000089">
    <property type="protein sequence ID" value="MEB3042000.1"/>
    <property type="molecule type" value="Genomic_DNA"/>
</dbReference>
<dbReference type="Proteomes" id="UP001324270">
    <property type="component" value="Unassembled WGS sequence"/>
</dbReference>
<evidence type="ECO:0000313" key="2">
    <source>
        <dbReference type="Proteomes" id="UP001324270"/>
    </source>
</evidence>
<evidence type="ECO:0000313" key="1">
    <source>
        <dbReference type="EMBL" id="MEB3042000.1"/>
    </source>
</evidence>
<keyword evidence="2" id="KW-1185">Reference proteome</keyword>
<organism evidence="1 2">
    <name type="scientific">Capnocytophaga gingivalis</name>
    <dbReference type="NCBI Taxonomy" id="1017"/>
    <lineage>
        <taxon>Bacteria</taxon>
        <taxon>Pseudomonadati</taxon>
        <taxon>Bacteroidota</taxon>
        <taxon>Flavobacteriia</taxon>
        <taxon>Flavobacteriales</taxon>
        <taxon>Flavobacteriaceae</taxon>
        <taxon>Capnocytophaga</taxon>
    </lineage>
</organism>
<sequence>SAGGDVTVTDGATLAAAGAVKRAVAGGPDSTLLIQAPVYSNGLTYGLEFGDRSRADGFTFRGTIRTNDPVYGGVSATFQSGASIVIDRP</sequence>
<proteinExistence type="predicted"/>
<name>A0ABU5YDV3_9FLAO</name>
<accession>A0ABU5YDV3</accession>
<feature type="non-terminal residue" evidence="1">
    <location>
        <position position="89"/>
    </location>
</feature>
<reference evidence="1 2" key="1">
    <citation type="submission" date="2023-12" db="EMBL/GenBank/DDBJ databases">
        <title>Genomic sequences of Capnocytophaga and Parvimonas strains.</title>
        <authorList>
            <person name="Watt R.M."/>
            <person name="Wang M."/>
            <person name="Yang T."/>
            <person name="Tong W.M."/>
        </authorList>
    </citation>
    <scope>NUCLEOTIDE SEQUENCE [LARGE SCALE GENOMIC DNA]</scope>
    <source>
        <strain evidence="1 2">CCUG 13156</strain>
    </source>
</reference>
<dbReference type="RefSeq" id="WP_323980445.1">
    <property type="nucleotide sequence ID" value="NZ_JAYKBV010000089.1"/>
</dbReference>
<feature type="non-terminal residue" evidence="1">
    <location>
        <position position="1"/>
    </location>
</feature>
<comment type="caution">
    <text evidence="1">The sequence shown here is derived from an EMBL/GenBank/DDBJ whole genome shotgun (WGS) entry which is preliminary data.</text>
</comment>
<protein>
    <submittedName>
        <fullName evidence="1">Uncharacterized protein</fullName>
    </submittedName>
</protein>
<gene>
    <name evidence="1" type="ORF">VJJ49_15105</name>
</gene>